<accession>A0A2N3V7A0</accession>
<dbReference type="PANTHER" id="PTHR33371">
    <property type="entry name" value="INTERMEMBRANE PHOSPHOLIPID TRANSPORT SYSTEM BINDING PROTEIN MLAD-RELATED"/>
    <property type="match status" value="1"/>
</dbReference>
<sequence>MQPLKKLAGMFAGDRPIPDEAGKRARELRMGIIGLSLVVLFIIAAGVVYVVPLGKHTYTAELSEAQSVREGDDVRLAGISVGSVTSLELKPDKVLMQFTVNNDVFVGDQTSLDVRMLTVVGGHYVALYPAGSKPLGDKAIPADRIRLPYSLIETFQDATAPLAAVDGDTVRNNLAAVNSAITTSPEALRTTLDTVGKYVDMLDRQRSQVSKSIAVVDEYIAMYDDAKSDLGRLMDNVNLLEDLLLSKRAELAEAVRLLTSVVNRLAGLAPTYESSLKPQVQALADALPRLQELGGRLEPVIGTVGALQTKLSQLTTPEAGVVVDQSSARVCVPLPGKAC</sequence>
<name>A0A2N3V7A0_9NOCA</name>
<feature type="domain" description="Mce/MlaD" evidence="2">
    <location>
        <begin position="55"/>
        <end position="129"/>
    </location>
</feature>
<gene>
    <name evidence="4" type="ORF">ATK86_1843</name>
</gene>
<dbReference type="Proteomes" id="UP000233766">
    <property type="component" value="Unassembled WGS sequence"/>
</dbReference>
<evidence type="ECO:0000313" key="4">
    <source>
        <dbReference type="EMBL" id="PKV77498.1"/>
    </source>
</evidence>
<keyword evidence="1" id="KW-0472">Membrane</keyword>
<dbReference type="EMBL" id="PJMW01000002">
    <property type="protein sequence ID" value="PKV77498.1"/>
    <property type="molecule type" value="Genomic_DNA"/>
</dbReference>
<dbReference type="InterPro" id="IPR052336">
    <property type="entry name" value="MlaD_Phospholipid_Transporter"/>
</dbReference>
<dbReference type="OrthoDB" id="4379218at2"/>
<comment type="caution">
    <text evidence="4">The sequence shown here is derived from an EMBL/GenBank/DDBJ whole genome shotgun (WGS) entry which is preliminary data.</text>
</comment>
<feature type="transmembrane region" description="Helical" evidence="1">
    <location>
        <begin position="32"/>
        <end position="51"/>
    </location>
</feature>
<keyword evidence="1" id="KW-1133">Transmembrane helix</keyword>
<dbReference type="AlphaFoldDB" id="A0A2N3V7A0"/>
<keyword evidence="1" id="KW-0812">Transmembrane</keyword>
<evidence type="ECO:0000256" key="1">
    <source>
        <dbReference type="SAM" id="Phobius"/>
    </source>
</evidence>
<dbReference type="GO" id="GO:0005576">
    <property type="term" value="C:extracellular region"/>
    <property type="evidence" value="ECO:0007669"/>
    <property type="project" value="TreeGrafter"/>
</dbReference>
<protein>
    <submittedName>
        <fullName evidence="4">Phospholipid/cholesterol/gamma-HCH transport system substrate-binding protein</fullName>
    </submittedName>
</protein>
<evidence type="ECO:0000259" key="2">
    <source>
        <dbReference type="Pfam" id="PF02470"/>
    </source>
</evidence>
<dbReference type="PANTHER" id="PTHR33371:SF18">
    <property type="entry name" value="MCE-FAMILY PROTEIN MCE3C"/>
    <property type="match status" value="1"/>
</dbReference>
<evidence type="ECO:0000259" key="3">
    <source>
        <dbReference type="Pfam" id="PF11887"/>
    </source>
</evidence>
<keyword evidence="5" id="KW-1185">Reference proteome</keyword>
<dbReference type="Pfam" id="PF11887">
    <property type="entry name" value="Mce4_CUP1"/>
    <property type="match status" value="1"/>
</dbReference>
<reference evidence="4 5" key="1">
    <citation type="submission" date="2017-12" db="EMBL/GenBank/DDBJ databases">
        <title>Sequencing the genomes of 1000 Actinobacteria strains.</title>
        <authorList>
            <person name="Klenk H.-P."/>
        </authorList>
    </citation>
    <scope>NUCLEOTIDE SEQUENCE [LARGE SCALE GENOMIC DNA]</scope>
    <source>
        <strain evidence="4 5">DSM 44489</strain>
    </source>
</reference>
<evidence type="ECO:0000313" key="5">
    <source>
        <dbReference type="Proteomes" id="UP000233766"/>
    </source>
</evidence>
<dbReference type="InterPro" id="IPR003399">
    <property type="entry name" value="Mce/MlaD"/>
</dbReference>
<dbReference type="RefSeq" id="WP_101464146.1">
    <property type="nucleotide sequence ID" value="NZ_JBHWGK010000064.1"/>
</dbReference>
<proteinExistence type="predicted"/>
<organism evidence="4 5">
    <name type="scientific">Nocardia fluminea</name>
    <dbReference type="NCBI Taxonomy" id="134984"/>
    <lineage>
        <taxon>Bacteria</taxon>
        <taxon>Bacillati</taxon>
        <taxon>Actinomycetota</taxon>
        <taxon>Actinomycetes</taxon>
        <taxon>Mycobacteriales</taxon>
        <taxon>Nocardiaceae</taxon>
        <taxon>Nocardia</taxon>
    </lineage>
</organism>
<dbReference type="Pfam" id="PF02470">
    <property type="entry name" value="MlaD"/>
    <property type="match status" value="1"/>
</dbReference>
<feature type="domain" description="Mammalian cell entry C-terminal" evidence="3">
    <location>
        <begin position="149"/>
        <end position="295"/>
    </location>
</feature>
<dbReference type="InterPro" id="IPR024516">
    <property type="entry name" value="Mce_C"/>
</dbReference>